<accession>A0ACC0BS41</accession>
<sequence length="350" mass="40263">MRIRQRDAIAKEKQLRVDEFRLKCTINKRYGMTQDRNENIETFQELVTSIKTTKKEEDVDPTASGSVHPTIYGGSACGIEEINKPTADGRSTLLSLVRPTIHDRARPTVDDVNIIIMYGMKSYRRECEEYHEGYDHADHTHDEYNFGAYGRNDCEERWRDSERDECSKEKENDLEKNERAKEMSEEKQKTSKEELDDRRGMEKEPGPIPEDLSASLSLNPSSLCYEDPLMNSSAMFDLSCYGYGNLDDTSLVELNILGLAFEFDRNSLQHVSTITSRRGRRHTMEFEGQGENNHVEKHLVYSRAFVDFLFKGEALNETIVQNTKSCVKNENQSLGATLLYSLTFKEFLVS</sequence>
<reference evidence="2" key="1">
    <citation type="journal article" date="2023" name="Nat. Plants">
        <title>Single-cell RNA sequencing provides a high-resolution roadmap for understanding the multicellular compartmentation of specialized metabolism.</title>
        <authorList>
            <person name="Sun S."/>
            <person name="Shen X."/>
            <person name="Li Y."/>
            <person name="Li Y."/>
            <person name="Wang S."/>
            <person name="Li R."/>
            <person name="Zhang H."/>
            <person name="Shen G."/>
            <person name="Guo B."/>
            <person name="Wei J."/>
            <person name="Xu J."/>
            <person name="St-Pierre B."/>
            <person name="Chen S."/>
            <person name="Sun C."/>
        </authorList>
    </citation>
    <scope>NUCLEOTIDE SEQUENCE [LARGE SCALE GENOMIC DNA]</scope>
</reference>
<proteinExistence type="predicted"/>
<dbReference type="Proteomes" id="UP001060085">
    <property type="component" value="Linkage Group LG02"/>
</dbReference>
<dbReference type="EMBL" id="CM044702">
    <property type="protein sequence ID" value="KAI5675429.1"/>
    <property type="molecule type" value="Genomic_DNA"/>
</dbReference>
<comment type="caution">
    <text evidence="1">The sequence shown here is derived from an EMBL/GenBank/DDBJ whole genome shotgun (WGS) entry which is preliminary data.</text>
</comment>
<evidence type="ECO:0000313" key="1">
    <source>
        <dbReference type="EMBL" id="KAI5675429.1"/>
    </source>
</evidence>
<keyword evidence="2" id="KW-1185">Reference proteome</keyword>
<gene>
    <name evidence="1" type="ORF">M9H77_06379</name>
</gene>
<name>A0ACC0BS41_CATRO</name>
<evidence type="ECO:0000313" key="2">
    <source>
        <dbReference type="Proteomes" id="UP001060085"/>
    </source>
</evidence>
<protein>
    <submittedName>
        <fullName evidence="1">Uncharacterized protein</fullName>
    </submittedName>
</protein>
<organism evidence="1 2">
    <name type="scientific">Catharanthus roseus</name>
    <name type="common">Madagascar periwinkle</name>
    <name type="synonym">Vinca rosea</name>
    <dbReference type="NCBI Taxonomy" id="4058"/>
    <lineage>
        <taxon>Eukaryota</taxon>
        <taxon>Viridiplantae</taxon>
        <taxon>Streptophyta</taxon>
        <taxon>Embryophyta</taxon>
        <taxon>Tracheophyta</taxon>
        <taxon>Spermatophyta</taxon>
        <taxon>Magnoliopsida</taxon>
        <taxon>eudicotyledons</taxon>
        <taxon>Gunneridae</taxon>
        <taxon>Pentapetalae</taxon>
        <taxon>asterids</taxon>
        <taxon>lamiids</taxon>
        <taxon>Gentianales</taxon>
        <taxon>Apocynaceae</taxon>
        <taxon>Rauvolfioideae</taxon>
        <taxon>Vinceae</taxon>
        <taxon>Catharanthinae</taxon>
        <taxon>Catharanthus</taxon>
    </lineage>
</organism>